<dbReference type="InterPro" id="IPR050121">
    <property type="entry name" value="Cytochrome_P450_monoxygenase"/>
</dbReference>
<keyword evidence="6" id="KW-0560">Oxidoreductase</keyword>
<keyword evidence="5 6" id="KW-0349">Heme</keyword>
<dbReference type="Gene3D" id="1.10.630.10">
    <property type="entry name" value="Cytochrome P450"/>
    <property type="match status" value="1"/>
</dbReference>
<dbReference type="AlphaFoldDB" id="A0AAV9NW12"/>
<reference evidence="7 8" key="1">
    <citation type="submission" date="2023-08" db="EMBL/GenBank/DDBJ databases">
        <title>Black Yeasts Isolated from many extreme environments.</title>
        <authorList>
            <person name="Coleine C."/>
            <person name="Stajich J.E."/>
            <person name="Selbmann L."/>
        </authorList>
    </citation>
    <scope>NUCLEOTIDE SEQUENCE [LARGE SCALE GENOMIC DNA]</scope>
    <source>
        <strain evidence="7 8">CCFEE 5935</strain>
    </source>
</reference>
<evidence type="ECO:0000256" key="1">
    <source>
        <dbReference type="ARBA" id="ARBA00001971"/>
    </source>
</evidence>
<evidence type="ECO:0000256" key="6">
    <source>
        <dbReference type="RuleBase" id="RU000461"/>
    </source>
</evidence>
<dbReference type="PANTHER" id="PTHR24305">
    <property type="entry name" value="CYTOCHROME P450"/>
    <property type="match status" value="1"/>
</dbReference>
<feature type="binding site" description="axial binding residue" evidence="5">
    <location>
        <position position="291"/>
    </location>
    <ligand>
        <name>heme</name>
        <dbReference type="ChEBI" id="CHEBI:30413"/>
    </ligand>
    <ligandPart>
        <name>Fe</name>
        <dbReference type="ChEBI" id="CHEBI:18248"/>
    </ligandPart>
</feature>
<dbReference type="Pfam" id="PF00067">
    <property type="entry name" value="p450"/>
    <property type="match status" value="1"/>
</dbReference>
<evidence type="ECO:0000256" key="5">
    <source>
        <dbReference type="PIRSR" id="PIRSR602401-1"/>
    </source>
</evidence>
<keyword evidence="3 5" id="KW-0479">Metal-binding</keyword>
<keyword evidence="8" id="KW-1185">Reference proteome</keyword>
<protein>
    <recommendedName>
        <fullName evidence="9">Cytochrome P450</fullName>
    </recommendedName>
</protein>
<dbReference type="GO" id="GO:0020037">
    <property type="term" value="F:heme binding"/>
    <property type="evidence" value="ECO:0007669"/>
    <property type="project" value="InterPro"/>
</dbReference>
<dbReference type="Proteomes" id="UP001337655">
    <property type="component" value="Unassembled WGS sequence"/>
</dbReference>
<evidence type="ECO:0000256" key="3">
    <source>
        <dbReference type="ARBA" id="ARBA00022723"/>
    </source>
</evidence>
<proteinExistence type="inferred from homology"/>
<dbReference type="InterPro" id="IPR036396">
    <property type="entry name" value="Cyt_P450_sf"/>
</dbReference>
<dbReference type="PROSITE" id="PS00086">
    <property type="entry name" value="CYTOCHROME_P450"/>
    <property type="match status" value="1"/>
</dbReference>
<dbReference type="InterPro" id="IPR002401">
    <property type="entry name" value="Cyt_P450_E_grp-I"/>
</dbReference>
<evidence type="ECO:0008006" key="9">
    <source>
        <dbReference type="Google" id="ProtNLM"/>
    </source>
</evidence>
<dbReference type="PANTHER" id="PTHR24305:SF166">
    <property type="entry name" value="CYTOCHROME P450 12A4, MITOCHONDRIAL-RELATED"/>
    <property type="match status" value="1"/>
</dbReference>
<comment type="similarity">
    <text evidence="2 6">Belongs to the cytochrome P450 family.</text>
</comment>
<dbReference type="InterPro" id="IPR001128">
    <property type="entry name" value="Cyt_P450"/>
</dbReference>
<organism evidence="7 8">
    <name type="scientific">Saxophila tyrrhenica</name>
    <dbReference type="NCBI Taxonomy" id="1690608"/>
    <lineage>
        <taxon>Eukaryota</taxon>
        <taxon>Fungi</taxon>
        <taxon>Dikarya</taxon>
        <taxon>Ascomycota</taxon>
        <taxon>Pezizomycotina</taxon>
        <taxon>Dothideomycetes</taxon>
        <taxon>Dothideomycetidae</taxon>
        <taxon>Mycosphaerellales</taxon>
        <taxon>Extremaceae</taxon>
        <taxon>Saxophila</taxon>
    </lineage>
</organism>
<dbReference type="InterPro" id="IPR017972">
    <property type="entry name" value="Cyt_P450_CS"/>
</dbReference>
<sequence length="311" mass="35731">MFPEMLDLTSQMLMKWQRLGDGAVIDPVDAFTRLTLDTIALCSFDYRFNSYYQNEMHPFVTSALDALLESGRRASRTGLETRMRLWSQQHYDEKIQYCWKICDEIVAERKRHPREVNDLLNVMLKASDPDTGEKMSDELVRFEMMTFLLAGHDTTSGLLCFAFLLMLENPRTLQKAQAEVDEVLGDGAIGVKHASQLPYINAVLRETVRLYPTAPAFSRRSLSKDDVFVGDGKYRVRAKDTVVVSLPKMHRDPEVWGDDAEEFKSERMLDENFQKLPKNCWKPFGTGERSCIGRAFSWQVSLVDQSIEGLY</sequence>
<dbReference type="GO" id="GO:0016705">
    <property type="term" value="F:oxidoreductase activity, acting on paired donors, with incorporation or reduction of molecular oxygen"/>
    <property type="evidence" value="ECO:0007669"/>
    <property type="project" value="InterPro"/>
</dbReference>
<accession>A0AAV9NW12</accession>
<dbReference type="PRINTS" id="PR00385">
    <property type="entry name" value="P450"/>
</dbReference>
<gene>
    <name evidence="7" type="ORF">LTR77_010123</name>
</gene>
<dbReference type="PRINTS" id="PR00463">
    <property type="entry name" value="EP450I"/>
</dbReference>
<dbReference type="EMBL" id="JAVRRT010000021">
    <property type="protein sequence ID" value="KAK5164032.1"/>
    <property type="molecule type" value="Genomic_DNA"/>
</dbReference>
<dbReference type="RefSeq" id="XP_064654360.1">
    <property type="nucleotide sequence ID" value="XM_064807346.1"/>
</dbReference>
<dbReference type="SUPFAM" id="SSF48264">
    <property type="entry name" value="Cytochrome P450"/>
    <property type="match status" value="1"/>
</dbReference>
<evidence type="ECO:0000256" key="4">
    <source>
        <dbReference type="ARBA" id="ARBA00023004"/>
    </source>
</evidence>
<comment type="cofactor">
    <cofactor evidence="1 5">
        <name>heme</name>
        <dbReference type="ChEBI" id="CHEBI:30413"/>
    </cofactor>
</comment>
<keyword evidence="6" id="KW-0503">Monooxygenase</keyword>
<evidence type="ECO:0000313" key="8">
    <source>
        <dbReference type="Proteomes" id="UP001337655"/>
    </source>
</evidence>
<dbReference type="GeneID" id="89931452"/>
<comment type="caution">
    <text evidence="7">The sequence shown here is derived from an EMBL/GenBank/DDBJ whole genome shotgun (WGS) entry which is preliminary data.</text>
</comment>
<dbReference type="GO" id="GO:0004497">
    <property type="term" value="F:monooxygenase activity"/>
    <property type="evidence" value="ECO:0007669"/>
    <property type="project" value="UniProtKB-KW"/>
</dbReference>
<evidence type="ECO:0000313" key="7">
    <source>
        <dbReference type="EMBL" id="KAK5164032.1"/>
    </source>
</evidence>
<keyword evidence="4 5" id="KW-0408">Iron</keyword>
<evidence type="ECO:0000256" key="2">
    <source>
        <dbReference type="ARBA" id="ARBA00010617"/>
    </source>
</evidence>
<name>A0AAV9NW12_9PEZI</name>
<dbReference type="GO" id="GO:0005506">
    <property type="term" value="F:iron ion binding"/>
    <property type="evidence" value="ECO:0007669"/>
    <property type="project" value="InterPro"/>
</dbReference>